<sequence>MRVVSRLGLRFAASCLALCYAAHDPRTPRWPAYNLAPYFGQSEASYYEAVTAVALTYFLVFPVNVGRGSDTKYLKGVLASHGIEVTQ</sequence>
<evidence type="ECO:0000256" key="1">
    <source>
        <dbReference type="SAM" id="Phobius"/>
    </source>
</evidence>
<dbReference type="EMBL" id="BAAAYX010000003">
    <property type="protein sequence ID" value="GAA3698450.1"/>
    <property type="molecule type" value="Genomic_DNA"/>
</dbReference>
<keyword evidence="1" id="KW-1133">Transmembrane helix</keyword>
<dbReference type="RefSeq" id="WP_344811539.1">
    <property type="nucleotide sequence ID" value="NZ_BAAAYX010000003.1"/>
</dbReference>
<keyword evidence="3" id="KW-1185">Reference proteome</keyword>
<accession>A0ABP7D418</accession>
<comment type="caution">
    <text evidence="2">The sequence shown here is derived from an EMBL/GenBank/DDBJ whole genome shotgun (WGS) entry which is preliminary data.</text>
</comment>
<evidence type="ECO:0000313" key="3">
    <source>
        <dbReference type="Proteomes" id="UP001500051"/>
    </source>
</evidence>
<dbReference type="Proteomes" id="UP001500051">
    <property type="component" value="Unassembled WGS sequence"/>
</dbReference>
<gene>
    <name evidence="2" type="ORF">GCM10022204_13480</name>
</gene>
<reference evidence="3" key="1">
    <citation type="journal article" date="2019" name="Int. J. Syst. Evol. Microbiol.">
        <title>The Global Catalogue of Microorganisms (GCM) 10K type strain sequencing project: providing services to taxonomists for standard genome sequencing and annotation.</title>
        <authorList>
            <consortium name="The Broad Institute Genomics Platform"/>
            <consortium name="The Broad Institute Genome Sequencing Center for Infectious Disease"/>
            <person name="Wu L."/>
            <person name="Ma J."/>
        </authorList>
    </citation>
    <scope>NUCLEOTIDE SEQUENCE [LARGE SCALE GENOMIC DNA]</scope>
    <source>
        <strain evidence="3">JCM 16548</strain>
    </source>
</reference>
<protein>
    <submittedName>
        <fullName evidence="2">Uncharacterized protein</fullName>
    </submittedName>
</protein>
<feature type="transmembrane region" description="Helical" evidence="1">
    <location>
        <begin position="45"/>
        <end position="65"/>
    </location>
</feature>
<proteinExistence type="predicted"/>
<keyword evidence="1" id="KW-0472">Membrane</keyword>
<name>A0ABP7D418_9ACTN</name>
<organism evidence="2 3">
    <name type="scientific">Microlunatus aurantiacus</name>
    <dbReference type="NCBI Taxonomy" id="446786"/>
    <lineage>
        <taxon>Bacteria</taxon>
        <taxon>Bacillati</taxon>
        <taxon>Actinomycetota</taxon>
        <taxon>Actinomycetes</taxon>
        <taxon>Propionibacteriales</taxon>
        <taxon>Propionibacteriaceae</taxon>
        <taxon>Microlunatus</taxon>
    </lineage>
</organism>
<keyword evidence="1" id="KW-0812">Transmembrane</keyword>
<evidence type="ECO:0000313" key="2">
    <source>
        <dbReference type="EMBL" id="GAA3698450.1"/>
    </source>
</evidence>